<proteinExistence type="inferred from homology"/>
<dbReference type="GO" id="GO:0005656">
    <property type="term" value="C:nuclear pre-replicative complex"/>
    <property type="evidence" value="ECO:0007669"/>
    <property type="project" value="TreeGrafter"/>
</dbReference>
<dbReference type="InterPro" id="IPR020795">
    <property type="entry name" value="ORC3"/>
</dbReference>
<reference evidence="9 10" key="1">
    <citation type="submission" date="2023-01" db="EMBL/GenBank/DDBJ databases">
        <title>Analysis of 21 Apiospora genomes using comparative genomics revels a genus with tremendous synthesis potential of carbohydrate active enzymes and secondary metabolites.</title>
        <authorList>
            <person name="Sorensen T."/>
        </authorList>
    </citation>
    <scope>NUCLEOTIDE SEQUENCE [LARGE SCALE GENOMIC DNA]</scope>
    <source>
        <strain evidence="9 10">CBS 117206</strain>
    </source>
</reference>
<dbReference type="AlphaFoldDB" id="A0AAW0QW61"/>
<dbReference type="InterPro" id="IPR045667">
    <property type="entry name" value="ORC3_N"/>
</dbReference>
<keyword evidence="3" id="KW-0235">DNA replication</keyword>
<evidence type="ECO:0000256" key="3">
    <source>
        <dbReference type="ARBA" id="ARBA00022705"/>
    </source>
</evidence>
<feature type="domain" description="Origin recognition complex subunit 3 winged helix C-terminal" evidence="8">
    <location>
        <begin position="602"/>
        <end position="707"/>
    </location>
</feature>
<dbReference type="EMBL" id="JAQQWP010000006">
    <property type="protein sequence ID" value="KAK8114618.1"/>
    <property type="molecule type" value="Genomic_DNA"/>
</dbReference>
<evidence type="ECO:0000259" key="8">
    <source>
        <dbReference type="Pfam" id="PF18137"/>
    </source>
</evidence>
<evidence type="ECO:0000259" key="7">
    <source>
        <dbReference type="Pfam" id="PF07034"/>
    </source>
</evidence>
<dbReference type="Pfam" id="PF18137">
    <property type="entry name" value="WHD_ORC"/>
    <property type="match status" value="1"/>
</dbReference>
<evidence type="ECO:0000313" key="9">
    <source>
        <dbReference type="EMBL" id="KAK8114618.1"/>
    </source>
</evidence>
<evidence type="ECO:0000256" key="5">
    <source>
        <dbReference type="ARBA" id="ARBA00023242"/>
    </source>
</evidence>
<evidence type="ECO:0008006" key="11">
    <source>
        <dbReference type="Google" id="ProtNLM"/>
    </source>
</evidence>
<dbReference type="GO" id="GO:0031261">
    <property type="term" value="C:DNA replication preinitiation complex"/>
    <property type="evidence" value="ECO:0007669"/>
    <property type="project" value="TreeGrafter"/>
</dbReference>
<comment type="subcellular location">
    <subcellularLocation>
        <location evidence="1">Nucleus</location>
    </subcellularLocation>
</comment>
<dbReference type="GO" id="GO:0003688">
    <property type="term" value="F:DNA replication origin binding"/>
    <property type="evidence" value="ECO:0007669"/>
    <property type="project" value="TreeGrafter"/>
</dbReference>
<dbReference type="PANTHER" id="PTHR12748">
    <property type="entry name" value="ORIGIN RECOGNITION COMPLEX SUBUNIT 3"/>
    <property type="match status" value="1"/>
</dbReference>
<keyword evidence="5" id="KW-0539">Nucleus</keyword>
<name>A0AAW0QW61_9PEZI</name>
<keyword evidence="4" id="KW-0238">DNA-binding</keyword>
<evidence type="ECO:0000313" key="10">
    <source>
        <dbReference type="Proteomes" id="UP001392437"/>
    </source>
</evidence>
<accession>A0AAW0QW61</accession>
<comment type="similarity">
    <text evidence="2">Belongs to the ORC3 family.</text>
</comment>
<evidence type="ECO:0000256" key="6">
    <source>
        <dbReference type="SAM" id="MobiDB-lite"/>
    </source>
</evidence>
<dbReference type="PANTHER" id="PTHR12748:SF0">
    <property type="entry name" value="ORIGIN RECOGNITION COMPLEX SUBUNIT 3"/>
    <property type="match status" value="1"/>
</dbReference>
<dbReference type="Proteomes" id="UP001392437">
    <property type="component" value="Unassembled WGS sequence"/>
</dbReference>
<feature type="region of interest" description="Disordered" evidence="6">
    <location>
        <begin position="24"/>
        <end position="56"/>
    </location>
</feature>
<dbReference type="GO" id="GO:0005664">
    <property type="term" value="C:nuclear origin of replication recognition complex"/>
    <property type="evidence" value="ECO:0007669"/>
    <property type="project" value="InterPro"/>
</dbReference>
<dbReference type="GO" id="GO:0006270">
    <property type="term" value="P:DNA replication initiation"/>
    <property type="evidence" value="ECO:0007669"/>
    <property type="project" value="TreeGrafter"/>
</dbReference>
<evidence type="ECO:0000256" key="2">
    <source>
        <dbReference type="ARBA" id="ARBA00010977"/>
    </source>
</evidence>
<protein>
    <recommendedName>
        <fullName evidence="11">Origin recognition complex subunit 3</fullName>
    </recommendedName>
</protein>
<organism evidence="9 10">
    <name type="scientific">Apiospora kogelbergensis</name>
    <dbReference type="NCBI Taxonomy" id="1337665"/>
    <lineage>
        <taxon>Eukaryota</taxon>
        <taxon>Fungi</taxon>
        <taxon>Dikarya</taxon>
        <taxon>Ascomycota</taxon>
        <taxon>Pezizomycotina</taxon>
        <taxon>Sordariomycetes</taxon>
        <taxon>Xylariomycetidae</taxon>
        <taxon>Amphisphaeriales</taxon>
        <taxon>Apiosporaceae</taxon>
        <taxon>Apiospora</taxon>
    </lineage>
</organism>
<sequence length="708" mass="79089">MADTETIGEVLGDQEHRAAYVFDPAAEAPASTRPAKRRRLSKKHHVQSQKPKEKHAHQFQPLLNGLESNACLQLRQEAFLKSWSAVQDRIDGVLRETNQSTLEAVTAFVKECTVEITPSRIPSALIITGANMASQSLLFQQLSDSLQTRAEAKVVSMRSGDASNLKAALRKIILDVVANSSDSGGEQDLSLDNDGKRYLNYDLEALHSHLIRHPLPHVIVAFQDSEAFETGLLTDLILLFSSWLDRIPFKLLFGVATSVDLFQARLLKSTCQLLRGRQFDVEQADTIVEKIFKTAVAHVDAPLRIGPASLQMILSRQRDQAAGIPVFVSSLKYAYMCHFYTNPFSVLLADNADQVALQAEHLEVVRSMSSFRDHVETSLQDKALGHVRSLLENDNYLACQVREQLKLSRSWIRHSLRTLKLLMCHPGHDSKFTQLYVDLLSQGVGGEDQLSEFVSSTKRMDPVEMMSLLNQMVAVIKDGDSQAGLEGCEGDSDPSVTLLAEVVAGIQTLCREAEDAGSTLRSEYSGQHKIMRTTVIAQKVQLSQDAATLTQQDKAYTKLVDKTIEHLQVILKCARAEDVWLHEAWLYDFKTPHREVFLPRPRAVVQRALQRPHDYLACSCCDSSKDQIMPTLPATAILHHLYLETGSLINVADLWTAFYGIVGEDEVDGLDERTALVLFYRAISEMRVLGFVKPSRKKVDHIAKLAWL</sequence>
<dbReference type="Pfam" id="PF07034">
    <property type="entry name" value="ORC3_N"/>
    <property type="match status" value="1"/>
</dbReference>
<comment type="caution">
    <text evidence="9">The sequence shown here is derived from an EMBL/GenBank/DDBJ whole genome shotgun (WGS) entry which is preliminary data.</text>
</comment>
<feature type="compositionally biased region" description="Basic residues" evidence="6">
    <location>
        <begin position="34"/>
        <end position="56"/>
    </location>
</feature>
<gene>
    <name evidence="9" type="ORF">PG999_006687</name>
</gene>
<dbReference type="InterPro" id="IPR040855">
    <property type="entry name" value="ORC_WH_C"/>
</dbReference>
<evidence type="ECO:0000256" key="4">
    <source>
        <dbReference type="ARBA" id="ARBA00023125"/>
    </source>
</evidence>
<feature type="domain" description="Origin recognition complex subunit 3 N-terminal" evidence="7">
    <location>
        <begin position="40"/>
        <end position="347"/>
    </location>
</feature>
<evidence type="ECO:0000256" key="1">
    <source>
        <dbReference type="ARBA" id="ARBA00004123"/>
    </source>
</evidence>
<keyword evidence="10" id="KW-1185">Reference proteome</keyword>
<dbReference type="CDD" id="cd20704">
    <property type="entry name" value="Orc3"/>
    <property type="match status" value="2"/>
</dbReference>